<dbReference type="Pfam" id="PF00753">
    <property type="entry name" value="Lactamase_B"/>
    <property type="match status" value="1"/>
</dbReference>
<dbReference type="RefSeq" id="WP_142644014.1">
    <property type="nucleotide sequence ID" value="NZ_VDGI01000026.1"/>
</dbReference>
<dbReference type="SUPFAM" id="SSF56281">
    <property type="entry name" value="Metallo-hydrolase/oxidoreductase"/>
    <property type="match status" value="1"/>
</dbReference>
<dbReference type="SMART" id="SM00849">
    <property type="entry name" value="Lactamase_B"/>
    <property type="match status" value="1"/>
</dbReference>
<keyword evidence="3" id="KW-1185">Reference proteome</keyword>
<dbReference type="OrthoDB" id="2971563at2"/>
<dbReference type="Proteomes" id="UP000316626">
    <property type="component" value="Unassembled WGS sequence"/>
</dbReference>
<evidence type="ECO:0000313" key="2">
    <source>
        <dbReference type="EMBL" id="TQR17531.1"/>
    </source>
</evidence>
<dbReference type="PANTHER" id="PTHR23131">
    <property type="entry name" value="ENDORIBONUCLEASE LACTB2"/>
    <property type="match status" value="1"/>
</dbReference>
<sequence>MKIHKIVIPTPFAVGDVNSYLLKGDALTLVDAGPKTEEALEALKAGIKEAGYALSDIEQVLLTHHHPDHAGWVDAFEQATLLGHAYNQPWLTRDESFFQFHDEFYLQCLKEEGVPENYFRWVEKMRRPVHFIGNRPLQLILKEGDILPGHPEFTVLETLGHAQSHLSFWSEKSGILIGGDHILEKISSNPLIEPPLQKDHERSKSILQYNDSLKRIQSLKVEKIYSGHGNEVYNVSDLISTRLEKQRERALKVLDMIKNGEKTIFELTQQLFPNVYEKELGLTLSETIGQIDYLMDEGYITEHRNEEGILKYEQA</sequence>
<evidence type="ECO:0000313" key="3">
    <source>
        <dbReference type="Proteomes" id="UP000316626"/>
    </source>
</evidence>
<dbReference type="InterPro" id="IPR050662">
    <property type="entry name" value="Sec-metab_biosynth-thioest"/>
</dbReference>
<accession>A0A544TJC3</accession>
<gene>
    <name evidence="2" type="ORF">FG384_17690</name>
</gene>
<dbReference type="AlphaFoldDB" id="A0A544TJC3"/>
<comment type="caution">
    <text evidence="2">The sequence shown here is derived from an EMBL/GenBank/DDBJ whole genome shotgun (WGS) entry which is preliminary data.</text>
</comment>
<dbReference type="InterPro" id="IPR001279">
    <property type="entry name" value="Metallo-B-lactamas"/>
</dbReference>
<name>A0A544TJC3_9BACI</name>
<proteinExistence type="predicted"/>
<feature type="domain" description="Metallo-beta-lactamase" evidence="1">
    <location>
        <begin position="16"/>
        <end position="228"/>
    </location>
</feature>
<dbReference type="InterPro" id="IPR036866">
    <property type="entry name" value="RibonucZ/Hydroxyglut_hydro"/>
</dbReference>
<reference evidence="2 3" key="1">
    <citation type="submission" date="2019-06" db="EMBL/GenBank/DDBJ databases">
        <title>Psychrobacillus vulpis sp. nov., a new species isolated from feces of a red fox that inhabits in The Tablas de Daimiel Natural Park, Albacete, Spain.</title>
        <authorList>
            <person name="Rodriguez M."/>
            <person name="Reina J.C."/>
            <person name="Bejar V."/>
            <person name="Llamas I."/>
        </authorList>
    </citation>
    <scope>NUCLEOTIDE SEQUENCE [LARGE SCALE GENOMIC DNA]</scope>
    <source>
        <strain evidence="2 3">Z8</strain>
    </source>
</reference>
<keyword evidence="2" id="KW-0378">Hydrolase</keyword>
<organism evidence="2 3">
    <name type="scientific">Psychrobacillus vulpis</name>
    <dbReference type="NCBI Taxonomy" id="2325572"/>
    <lineage>
        <taxon>Bacteria</taxon>
        <taxon>Bacillati</taxon>
        <taxon>Bacillota</taxon>
        <taxon>Bacilli</taxon>
        <taxon>Bacillales</taxon>
        <taxon>Bacillaceae</taxon>
        <taxon>Psychrobacillus</taxon>
    </lineage>
</organism>
<dbReference type="GO" id="GO:0016787">
    <property type="term" value="F:hydrolase activity"/>
    <property type="evidence" value="ECO:0007669"/>
    <property type="project" value="UniProtKB-KW"/>
</dbReference>
<protein>
    <submittedName>
        <fullName evidence="2">MBL fold metallo-hydrolase</fullName>
    </submittedName>
</protein>
<dbReference type="CDD" id="cd07725">
    <property type="entry name" value="TTHA1429-like_MBL-fold"/>
    <property type="match status" value="1"/>
</dbReference>
<dbReference type="EMBL" id="VDGI01000026">
    <property type="protein sequence ID" value="TQR17531.1"/>
    <property type="molecule type" value="Genomic_DNA"/>
</dbReference>
<dbReference type="Gene3D" id="3.60.15.10">
    <property type="entry name" value="Ribonuclease Z/Hydroxyacylglutathione hydrolase-like"/>
    <property type="match status" value="1"/>
</dbReference>
<dbReference type="PANTHER" id="PTHR23131:SF4">
    <property type="entry name" value="METALLO-BETA-LACTAMASE SUPERFAMILY POTEIN"/>
    <property type="match status" value="1"/>
</dbReference>
<evidence type="ECO:0000259" key="1">
    <source>
        <dbReference type="SMART" id="SM00849"/>
    </source>
</evidence>